<evidence type="ECO:0000259" key="7">
    <source>
        <dbReference type="Pfam" id="PF20684"/>
    </source>
</evidence>
<sequence>MSDIVWSGTQEGQQREALDHAALITLWACTFVALALILTRIIWRFRRREDFPAEDIWMVSSILPLLLRLAFIHISLYLLTTYFDRKKYLEQFMTGDEIWDRALGSRMILPGRLCYAAFLWTMKVVILLWFEKVTGNVWPYGLIIKGSYVFVGVTFVGVVLATLLECRPINLYWQVFPDPGNCVMARGQLLTMGAMNIATDICLMIIPLPLVLGAKLPTLRKLQLLFLFSVSLFIICITVVRMPVIIGNRAMQRTRSLWASIEVMVACLVANAPVLNSFFHSAKQHHTRQQYDQQRGSSDAYVSTVSQRRRGAQMPVTGQDSFGSLTRNDGFDSLSTKTGAALVQILDAEQAVWRDSARNDRALAGEAAAVGKGRDKSIELKVV</sequence>
<dbReference type="PANTHER" id="PTHR33048:SF19">
    <property type="entry name" value="MEMBRANE PROTEIN PTH11-LIKE, PUTATIVE (AFU_ORTHOLOGUE AFUA_1G14080)-RELATED"/>
    <property type="match status" value="1"/>
</dbReference>
<feature type="transmembrane region" description="Helical" evidence="6">
    <location>
        <begin position="109"/>
        <end position="130"/>
    </location>
</feature>
<dbReference type="Proteomes" id="UP000326924">
    <property type="component" value="Unassembled WGS sequence"/>
</dbReference>
<evidence type="ECO:0000256" key="4">
    <source>
        <dbReference type="ARBA" id="ARBA00023136"/>
    </source>
</evidence>
<evidence type="ECO:0000256" key="3">
    <source>
        <dbReference type="ARBA" id="ARBA00022989"/>
    </source>
</evidence>
<feature type="transmembrane region" description="Helical" evidence="6">
    <location>
        <begin position="55"/>
        <end position="79"/>
    </location>
</feature>
<feature type="transmembrane region" description="Helical" evidence="6">
    <location>
        <begin position="258"/>
        <end position="279"/>
    </location>
</feature>
<keyword evidence="4 6" id="KW-0472">Membrane</keyword>
<feature type="transmembrane region" description="Helical" evidence="6">
    <location>
        <begin position="189"/>
        <end position="212"/>
    </location>
</feature>
<dbReference type="EMBL" id="VXIS01000018">
    <property type="protein sequence ID" value="KAA8912987.1"/>
    <property type="molecule type" value="Genomic_DNA"/>
</dbReference>
<name>A0A5J5F7F8_9PEZI</name>
<reference evidence="8 9" key="1">
    <citation type="submission" date="2019-09" db="EMBL/GenBank/DDBJ databases">
        <title>Draft genome of the ectomycorrhizal ascomycete Sphaerosporella brunnea.</title>
        <authorList>
            <consortium name="DOE Joint Genome Institute"/>
            <person name="Benucci G.M."/>
            <person name="Marozzi G."/>
            <person name="Antonielli L."/>
            <person name="Sanchez S."/>
            <person name="Marco P."/>
            <person name="Wang X."/>
            <person name="Falini L.B."/>
            <person name="Barry K."/>
            <person name="Haridas S."/>
            <person name="Lipzen A."/>
            <person name="Labutti K."/>
            <person name="Grigoriev I.V."/>
            <person name="Murat C."/>
            <person name="Martin F."/>
            <person name="Albertini E."/>
            <person name="Donnini D."/>
            <person name="Bonito G."/>
        </authorList>
    </citation>
    <scope>NUCLEOTIDE SEQUENCE [LARGE SCALE GENOMIC DNA]</scope>
    <source>
        <strain evidence="8 9">Sb_GMNB300</strain>
    </source>
</reference>
<feature type="transmembrane region" description="Helical" evidence="6">
    <location>
        <begin position="20"/>
        <end position="43"/>
    </location>
</feature>
<keyword evidence="3 6" id="KW-1133">Transmembrane helix</keyword>
<dbReference type="GO" id="GO:0016020">
    <property type="term" value="C:membrane"/>
    <property type="evidence" value="ECO:0007669"/>
    <property type="project" value="UniProtKB-SubCell"/>
</dbReference>
<feature type="transmembrane region" description="Helical" evidence="6">
    <location>
        <begin position="142"/>
        <end position="164"/>
    </location>
</feature>
<comment type="similarity">
    <text evidence="5">Belongs to the SAT4 family.</text>
</comment>
<evidence type="ECO:0000256" key="5">
    <source>
        <dbReference type="ARBA" id="ARBA00038359"/>
    </source>
</evidence>
<dbReference type="PANTHER" id="PTHR33048">
    <property type="entry name" value="PTH11-LIKE INTEGRAL MEMBRANE PROTEIN (AFU_ORTHOLOGUE AFUA_5G11245)"/>
    <property type="match status" value="1"/>
</dbReference>
<feature type="transmembrane region" description="Helical" evidence="6">
    <location>
        <begin position="224"/>
        <end position="246"/>
    </location>
</feature>
<evidence type="ECO:0000256" key="6">
    <source>
        <dbReference type="SAM" id="Phobius"/>
    </source>
</evidence>
<dbReference type="InterPro" id="IPR052337">
    <property type="entry name" value="SAT4-like"/>
</dbReference>
<evidence type="ECO:0000313" key="9">
    <source>
        <dbReference type="Proteomes" id="UP000326924"/>
    </source>
</evidence>
<proteinExistence type="inferred from homology"/>
<protein>
    <recommendedName>
        <fullName evidence="7">Rhodopsin domain-containing protein</fullName>
    </recommendedName>
</protein>
<dbReference type="AlphaFoldDB" id="A0A5J5F7F8"/>
<evidence type="ECO:0000313" key="8">
    <source>
        <dbReference type="EMBL" id="KAA8912987.1"/>
    </source>
</evidence>
<evidence type="ECO:0000256" key="2">
    <source>
        <dbReference type="ARBA" id="ARBA00022692"/>
    </source>
</evidence>
<gene>
    <name evidence="8" type="ORF">FN846DRAFT_903128</name>
</gene>
<dbReference type="Pfam" id="PF20684">
    <property type="entry name" value="Fung_rhodopsin"/>
    <property type="match status" value="1"/>
</dbReference>
<comment type="caution">
    <text evidence="8">The sequence shown here is derived from an EMBL/GenBank/DDBJ whole genome shotgun (WGS) entry which is preliminary data.</text>
</comment>
<keyword evidence="2 6" id="KW-0812">Transmembrane</keyword>
<dbReference type="InParanoid" id="A0A5J5F7F8"/>
<comment type="subcellular location">
    <subcellularLocation>
        <location evidence="1">Membrane</location>
        <topology evidence="1">Multi-pass membrane protein</topology>
    </subcellularLocation>
</comment>
<organism evidence="8 9">
    <name type="scientific">Sphaerosporella brunnea</name>
    <dbReference type="NCBI Taxonomy" id="1250544"/>
    <lineage>
        <taxon>Eukaryota</taxon>
        <taxon>Fungi</taxon>
        <taxon>Dikarya</taxon>
        <taxon>Ascomycota</taxon>
        <taxon>Pezizomycotina</taxon>
        <taxon>Pezizomycetes</taxon>
        <taxon>Pezizales</taxon>
        <taxon>Pyronemataceae</taxon>
        <taxon>Sphaerosporella</taxon>
    </lineage>
</organism>
<feature type="domain" description="Rhodopsin" evidence="7">
    <location>
        <begin position="40"/>
        <end position="279"/>
    </location>
</feature>
<dbReference type="OrthoDB" id="5398233at2759"/>
<accession>A0A5J5F7F8</accession>
<evidence type="ECO:0000256" key="1">
    <source>
        <dbReference type="ARBA" id="ARBA00004141"/>
    </source>
</evidence>
<dbReference type="InterPro" id="IPR049326">
    <property type="entry name" value="Rhodopsin_dom_fungi"/>
</dbReference>
<keyword evidence="9" id="KW-1185">Reference proteome</keyword>